<dbReference type="EMBL" id="JAHZUY010000064">
    <property type="protein sequence ID" value="MBW8271004.1"/>
    <property type="molecule type" value="Genomic_DNA"/>
</dbReference>
<dbReference type="PANTHER" id="PTHR34979">
    <property type="entry name" value="INNER MEMBRANE PROTEIN YGAZ"/>
    <property type="match status" value="1"/>
</dbReference>
<evidence type="ECO:0000313" key="10">
    <source>
        <dbReference type="Proteomes" id="UP001519924"/>
    </source>
</evidence>
<dbReference type="RefSeq" id="WP_220118785.1">
    <property type="nucleotide sequence ID" value="NZ_JAHZUY010000064.1"/>
</dbReference>
<sequence length="243" mass="25191">MVRPSFTGQGVRRGLRAALPLVLGTFPFGLAVGVAAHGKGLSLLEALLMSGLTFAGTAQLVALELWTEPAPLLAAVFATFLVNLRMAPMGAALAAWFERVRGWRLWVTLGLLTDQAYALATVAQRRGPGRDAGFLFGVGLLLWLFWLVAVGAGHGLAEAVRLRPSHPLFFAPVAVFVALLVPLWRGLRQDAAPWGLAAAVALAARGAGLGPPWPLLLGALAGAALAAAREAPAGEAPPGPAPR</sequence>
<evidence type="ECO:0000256" key="2">
    <source>
        <dbReference type="ARBA" id="ARBA00010735"/>
    </source>
</evidence>
<evidence type="ECO:0000256" key="3">
    <source>
        <dbReference type="ARBA" id="ARBA00022448"/>
    </source>
</evidence>
<keyword evidence="3" id="KW-0813">Transport</keyword>
<protein>
    <submittedName>
        <fullName evidence="9">AzlC family ABC transporter permease</fullName>
    </submittedName>
</protein>
<organism evidence="9 10">
    <name type="scientific">Caldovatus aquaticus</name>
    <dbReference type="NCBI Taxonomy" id="2865671"/>
    <lineage>
        <taxon>Bacteria</taxon>
        <taxon>Pseudomonadati</taxon>
        <taxon>Pseudomonadota</taxon>
        <taxon>Alphaproteobacteria</taxon>
        <taxon>Acetobacterales</taxon>
        <taxon>Roseomonadaceae</taxon>
        <taxon>Caldovatus</taxon>
    </lineage>
</organism>
<evidence type="ECO:0000256" key="1">
    <source>
        <dbReference type="ARBA" id="ARBA00004651"/>
    </source>
</evidence>
<name>A0ABS7F617_9PROT</name>
<evidence type="ECO:0000256" key="8">
    <source>
        <dbReference type="SAM" id="Phobius"/>
    </source>
</evidence>
<evidence type="ECO:0000256" key="6">
    <source>
        <dbReference type="ARBA" id="ARBA00022989"/>
    </source>
</evidence>
<accession>A0ABS7F617</accession>
<dbReference type="InterPro" id="IPR011606">
    <property type="entry name" value="Brnchd-chn_aa_trnsp_permease"/>
</dbReference>
<proteinExistence type="inferred from homology"/>
<keyword evidence="4" id="KW-1003">Cell membrane</keyword>
<dbReference type="Pfam" id="PF03591">
    <property type="entry name" value="AzlC"/>
    <property type="match status" value="1"/>
</dbReference>
<feature type="transmembrane region" description="Helical" evidence="8">
    <location>
        <begin position="46"/>
        <end position="66"/>
    </location>
</feature>
<keyword evidence="7 8" id="KW-0472">Membrane</keyword>
<keyword evidence="6 8" id="KW-1133">Transmembrane helix</keyword>
<keyword evidence="10" id="KW-1185">Reference proteome</keyword>
<feature type="transmembrane region" description="Helical" evidence="8">
    <location>
        <begin position="73"/>
        <end position="97"/>
    </location>
</feature>
<comment type="subcellular location">
    <subcellularLocation>
        <location evidence="1">Cell membrane</location>
        <topology evidence="1">Multi-pass membrane protein</topology>
    </subcellularLocation>
</comment>
<feature type="transmembrane region" description="Helical" evidence="8">
    <location>
        <begin position="169"/>
        <end position="187"/>
    </location>
</feature>
<evidence type="ECO:0000256" key="4">
    <source>
        <dbReference type="ARBA" id="ARBA00022475"/>
    </source>
</evidence>
<comment type="similarity">
    <text evidence="2">Belongs to the AzlC family.</text>
</comment>
<evidence type="ECO:0000313" key="9">
    <source>
        <dbReference type="EMBL" id="MBW8271004.1"/>
    </source>
</evidence>
<comment type="caution">
    <text evidence="9">The sequence shown here is derived from an EMBL/GenBank/DDBJ whole genome shotgun (WGS) entry which is preliminary data.</text>
</comment>
<gene>
    <name evidence="9" type="ORF">K1J50_16085</name>
</gene>
<reference evidence="9 10" key="1">
    <citation type="submission" date="2021-08" db="EMBL/GenBank/DDBJ databases">
        <title>Caldovatus sediminis gen. nov., sp. nov., a moderately thermophilic bacterium isolated from a hot spring.</title>
        <authorList>
            <person name="Hu C.-J."/>
            <person name="Li W.-J."/>
            <person name="Xian W.-D."/>
        </authorList>
    </citation>
    <scope>NUCLEOTIDE SEQUENCE [LARGE SCALE GENOMIC DNA]</scope>
    <source>
        <strain evidence="9 10">SYSU G05006</strain>
    </source>
</reference>
<evidence type="ECO:0000256" key="5">
    <source>
        <dbReference type="ARBA" id="ARBA00022692"/>
    </source>
</evidence>
<evidence type="ECO:0000256" key="7">
    <source>
        <dbReference type="ARBA" id="ARBA00023136"/>
    </source>
</evidence>
<dbReference type="Proteomes" id="UP001519924">
    <property type="component" value="Unassembled WGS sequence"/>
</dbReference>
<keyword evidence="5 8" id="KW-0812">Transmembrane</keyword>
<feature type="transmembrane region" description="Helical" evidence="8">
    <location>
        <begin position="134"/>
        <end position="157"/>
    </location>
</feature>
<dbReference type="PANTHER" id="PTHR34979:SF1">
    <property type="entry name" value="INNER MEMBRANE PROTEIN YGAZ"/>
    <property type="match status" value="1"/>
</dbReference>